<feature type="transmembrane region" description="Helical" evidence="1">
    <location>
        <begin position="67"/>
        <end position="91"/>
    </location>
</feature>
<keyword evidence="1" id="KW-0812">Transmembrane</keyword>
<protein>
    <submittedName>
        <fullName evidence="2">Uncharacterized protein</fullName>
    </submittedName>
</protein>
<keyword evidence="1" id="KW-1133">Transmembrane helix</keyword>
<dbReference type="EMBL" id="CP012098">
    <property type="protein sequence ID" value="AQP38444.1"/>
    <property type="molecule type" value="Genomic_DNA"/>
</dbReference>
<keyword evidence="1" id="KW-0472">Membrane</keyword>
<proteinExistence type="predicted"/>
<evidence type="ECO:0000313" key="3">
    <source>
        <dbReference type="Proteomes" id="UP000188159"/>
    </source>
</evidence>
<dbReference type="AlphaFoldDB" id="A0A1Q2C3Z9"/>
<name>A0A1Q2C3Z9_ANAHA</name>
<evidence type="ECO:0000313" key="2">
    <source>
        <dbReference type="EMBL" id="AQP38444.1"/>
    </source>
</evidence>
<gene>
    <name evidence="2" type="ORF">DO83_01605</name>
</gene>
<reference evidence="2 3" key="1">
    <citation type="journal article" date="2016" name="Sci. Rep.">
        <title>Accelerated dysbiosis of gut microbiota during aggravation of DSS-induced colitis by a butyrate-producing bacterium.</title>
        <authorList>
            <person name="Zhang Q."/>
            <person name="Wu Y."/>
            <person name="Wang J."/>
            <person name="Wu G."/>
            <person name="Long W."/>
            <person name="Xue Z."/>
            <person name="Wang L."/>
            <person name="Zhang X."/>
            <person name="Pang X."/>
            <person name="Zhao Y."/>
            <person name="Zhao L."/>
            <person name="Zhang C."/>
        </authorList>
    </citation>
    <scope>NUCLEOTIDE SEQUENCE [LARGE SCALE GENOMIC DNA]</scope>
    <source>
        <strain evidence="2 3">BPB5</strain>
    </source>
</reference>
<evidence type="ECO:0000256" key="1">
    <source>
        <dbReference type="SAM" id="Phobius"/>
    </source>
</evidence>
<accession>A0A1Q2C3Z9</accession>
<dbReference type="Proteomes" id="UP000188159">
    <property type="component" value="Chromosome"/>
</dbReference>
<dbReference type="RefSeq" id="WP_077325354.1">
    <property type="nucleotide sequence ID" value="NZ_CP012098.1"/>
</dbReference>
<sequence length="96" mass="10903">MKDIQPDEKLAEEIQSNLDDQLKEKQLEESEELKTILHGVTGKEMRWAIYSAISKQKEKQRCQEQKISSLQIAVILQGIAVIILGIGGIILKKYLP</sequence>
<organism evidence="2 3">
    <name type="scientific">Anaerostipes hadrus</name>
    <dbReference type="NCBI Taxonomy" id="649756"/>
    <lineage>
        <taxon>Bacteria</taxon>
        <taxon>Bacillati</taxon>
        <taxon>Bacillota</taxon>
        <taxon>Clostridia</taxon>
        <taxon>Lachnospirales</taxon>
        <taxon>Lachnospiraceae</taxon>
        <taxon>Anaerostipes</taxon>
    </lineage>
</organism>